<dbReference type="AlphaFoldDB" id="A0AAJ8KX90"/>
<dbReference type="Proteomes" id="UP000094020">
    <property type="component" value="Chromosome 1"/>
</dbReference>
<evidence type="ECO:0000256" key="1">
    <source>
        <dbReference type="SAM" id="MobiDB-lite"/>
    </source>
</evidence>
<dbReference type="CDD" id="cd07067">
    <property type="entry name" value="HP_PGM_like"/>
    <property type="match status" value="1"/>
</dbReference>
<sequence length="393" mass="42960">MLEYIYICRHGFSWLRANWIDPSIRTSPTGMNRDPPLAVYGHEQAEHLSTFLSDSSKTHPYPTPELVFSSPFYRCIETSIPTAKKLALIPEEGNKESVSQKISGGIRLEHGVQEWYSPVIPSTGLHPRPASPSNLAKFFPINSINTDYSSTVFPSRQGESFKALHERAELFVESWISKIEDLHPEVKSVVIFAHAASIIVLGRALTGDQDLDVVAGCGSTSLYKRKPPTHINPPESFESTLQPHKQAFDSRPPSSLGYSTLSGLAPPSPAFGSLAGTATPPAFGALSRESSPPPARLADKEKLPPCGVGEWEIVWNGRADYLPNGLERNWSFADAVIKDDGEVINDKGDGGSYKEQDLKPEGLIEGGEKWLRRGIPPFSKKESVGLGIGSARM</sequence>
<evidence type="ECO:0000313" key="3">
    <source>
        <dbReference type="Proteomes" id="UP000094020"/>
    </source>
</evidence>
<proteinExistence type="predicted"/>
<dbReference type="RefSeq" id="XP_070058214.1">
    <property type="nucleotide sequence ID" value="XM_070202113.1"/>
</dbReference>
<dbReference type="PANTHER" id="PTHR16469:SF51">
    <property type="entry name" value="TRANSCRIPTION FACTOR TAU 55 KDA SUBUNIT"/>
    <property type="match status" value="1"/>
</dbReference>
<dbReference type="GeneID" id="30176188"/>
<protein>
    <recommendedName>
        <fullName evidence="4">Transcription factor C subunit 7</fullName>
    </recommendedName>
</protein>
<organism evidence="2 3">
    <name type="scientific">Kwoniella pini CBS 10737</name>
    <dbReference type="NCBI Taxonomy" id="1296096"/>
    <lineage>
        <taxon>Eukaryota</taxon>
        <taxon>Fungi</taxon>
        <taxon>Dikarya</taxon>
        <taxon>Basidiomycota</taxon>
        <taxon>Agaricomycotina</taxon>
        <taxon>Tremellomycetes</taxon>
        <taxon>Tremellales</taxon>
        <taxon>Cryptococcaceae</taxon>
        <taxon>Kwoniella</taxon>
    </lineage>
</organism>
<feature type="region of interest" description="Disordered" evidence="1">
    <location>
        <begin position="225"/>
        <end position="262"/>
    </location>
</feature>
<dbReference type="InterPro" id="IPR013078">
    <property type="entry name" value="His_Pase_superF_clade-1"/>
</dbReference>
<dbReference type="SMART" id="SM00855">
    <property type="entry name" value="PGAM"/>
    <property type="match status" value="1"/>
</dbReference>
<dbReference type="SUPFAM" id="SSF53254">
    <property type="entry name" value="Phosphoglycerate mutase-like"/>
    <property type="match status" value="1"/>
</dbReference>
<keyword evidence="3" id="KW-1185">Reference proteome</keyword>
<dbReference type="Gene3D" id="3.40.50.1240">
    <property type="entry name" value="Phosphoglycerate mutase-like"/>
    <property type="match status" value="1"/>
</dbReference>
<dbReference type="InterPro" id="IPR029033">
    <property type="entry name" value="His_PPase_superfam"/>
</dbReference>
<feature type="region of interest" description="Disordered" evidence="1">
    <location>
        <begin position="282"/>
        <end position="302"/>
    </location>
</feature>
<dbReference type="InterPro" id="IPR051710">
    <property type="entry name" value="Phosphatase_SH3-domain"/>
</dbReference>
<reference evidence="2" key="2">
    <citation type="submission" date="2024-02" db="EMBL/GenBank/DDBJ databases">
        <title>Comparative genomics of Cryptococcus and Kwoniella reveals pathogenesis evolution and contrasting modes of karyotype evolution via chromosome fusion or intercentromeric recombination.</title>
        <authorList>
            <person name="Coelho M.A."/>
            <person name="David-Palma M."/>
            <person name="Shea T."/>
            <person name="Bowers K."/>
            <person name="McGinley-Smith S."/>
            <person name="Mohammad A.W."/>
            <person name="Gnirke A."/>
            <person name="Yurkov A.M."/>
            <person name="Nowrousian M."/>
            <person name="Sun S."/>
            <person name="Cuomo C.A."/>
            <person name="Heitman J."/>
        </authorList>
    </citation>
    <scope>NUCLEOTIDE SEQUENCE</scope>
    <source>
        <strain evidence="2">CBS 10737</strain>
    </source>
</reference>
<feature type="compositionally biased region" description="Polar residues" evidence="1">
    <location>
        <begin position="252"/>
        <end position="262"/>
    </location>
</feature>
<name>A0AAJ8KX90_9TREE</name>
<evidence type="ECO:0008006" key="4">
    <source>
        <dbReference type="Google" id="ProtNLM"/>
    </source>
</evidence>
<dbReference type="KEGG" id="kpin:30176188"/>
<dbReference type="EMBL" id="CP144519">
    <property type="protein sequence ID" value="WWC66104.1"/>
    <property type="molecule type" value="Genomic_DNA"/>
</dbReference>
<gene>
    <name evidence="2" type="ORF">I206_100004</name>
</gene>
<reference evidence="2" key="1">
    <citation type="submission" date="2013-07" db="EMBL/GenBank/DDBJ databases">
        <authorList>
            <consortium name="The Broad Institute Genome Sequencing Platform"/>
            <person name="Cuomo C."/>
            <person name="Litvintseva A."/>
            <person name="Chen Y."/>
            <person name="Heitman J."/>
            <person name="Sun S."/>
            <person name="Springer D."/>
            <person name="Dromer F."/>
            <person name="Young S.K."/>
            <person name="Zeng Q."/>
            <person name="Gargeya S."/>
            <person name="Fitzgerald M."/>
            <person name="Abouelleil A."/>
            <person name="Alvarado L."/>
            <person name="Berlin A.M."/>
            <person name="Chapman S.B."/>
            <person name="Dewar J."/>
            <person name="Goldberg J."/>
            <person name="Griggs A."/>
            <person name="Gujja S."/>
            <person name="Hansen M."/>
            <person name="Howarth C."/>
            <person name="Imamovic A."/>
            <person name="Larimer J."/>
            <person name="McCowan C."/>
            <person name="Murphy C."/>
            <person name="Pearson M."/>
            <person name="Priest M."/>
            <person name="Roberts A."/>
            <person name="Saif S."/>
            <person name="Shea T."/>
            <person name="Sykes S."/>
            <person name="Wortman J."/>
            <person name="Nusbaum C."/>
            <person name="Birren B."/>
        </authorList>
    </citation>
    <scope>NUCLEOTIDE SEQUENCE</scope>
    <source>
        <strain evidence="2">CBS 10737</strain>
    </source>
</reference>
<dbReference type="PANTHER" id="PTHR16469">
    <property type="entry name" value="UBIQUITIN-ASSOCIATED AND SH3 DOMAIN-CONTAINING BA-RELATED"/>
    <property type="match status" value="1"/>
</dbReference>
<evidence type="ECO:0000313" key="2">
    <source>
        <dbReference type="EMBL" id="WWC66104.1"/>
    </source>
</evidence>
<accession>A0AAJ8KX90</accession>